<dbReference type="AlphaFoldDB" id="A0A5B7SPY4"/>
<evidence type="ECO:0000313" key="2">
    <source>
        <dbReference type="Proteomes" id="UP000310017"/>
    </source>
</evidence>
<dbReference type="EMBL" id="CP040710">
    <property type="protein sequence ID" value="QCW99040.1"/>
    <property type="molecule type" value="Genomic_DNA"/>
</dbReference>
<proteinExistence type="predicted"/>
<gene>
    <name evidence="1" type="ORF">FGM00_02500</name>
</gene>
<sequence length="125" mass="14331">MKNDPFKKLIFVYNADSGLRNLLVDGAHKILSPATYVCSLCDLTYGAFTENRAWKKFRKESDVAMVFLHKDEFAKQYKSKFGHKFTFPIVLNETEVGHEVLVTTEELNGLKDATELIDLLVKRTK</sequence>
<dbReference type="KEGG" id="asag:FGM00_02500"/>
<keyword evidence="2" id="KW-1185">Reference proteome</keyword>
<reference evidence="1 2" key="1">
    <citation type="submission" date="2019-05" db="EMBL/GenBank/DDBJ databases">
        <title>Genome sequencing of F202Z8.</title>
        <authorList>
            <person name="Kwon Y.M."/>
        </authorList>
    </citation>
    <scope>NUCLEOTIDE SEQUENCE [LARGE SCALE GENOMIC DNA]</scope>
    <source>
        <strain evidence="1 2">F202Z8</strain>
    </source>
</reference>
<evidence type="ECO:0000313" key="1">
    <source>
        <dbReference type="EMBL" id="QCW99040.1"/>
    </source>
</evidence>
<organism evidence="1 2">
    <name type="scientific">Aggregatimonas sangjinii</name>
    <dbReference type="NCBI Taxonomy" id="2583587"/>
    <lineage>
        <taxon>Bacteria</taxon>
        <taxon>Pseudomonadati</taxon>
        <taxon>Bacteroidota</taxon>
        <taxon>Flavobacteriia</taxon>
        <taxon>Flavobacteriales</taxon>
        <taxon>Flavobacteriaceae</taxon>
        <taxon>Aggregatimonas</taxon>
    </lineage>
</organism>
<dbReference type="Proteomes" id="UP000310017">
    <property type="component" value="Chromosome"/>
</dbReference>
<dbReference type="OrthoDB" id="572467at2"/>
<dbReference type="RefSeq" id="WP_138851395.1">
    <property type="nucleotide sequence ID" value="NZ_CP040710.1"/>
</dbReference>
<accession>A0A5B7SPY4</accession>
<protein>
    <submittedName>
        <fullName evidence="1">GTPase</fullName>
    </submittedName>
</protein>
<name>A0A5B7SPY4_9FLAO</name>